<evidence type="ECO:0000313" key="3">
    <source>
        <dbReference type="Proteomes" id="UP000179642"/>
    </source>
</evidence>
<organism evidence="2 3">
    <name type="scientific">Streptomyces monashensis</name>
    <dbReference type="NCBI Taxonomy" id="1678012"/>
    <lineage>
        <taxon>Bacteria</taxon>
        <taxon>Bacillati</taxon>
        <taxon>Actinomycetota</taxon>
        <taxon>Actinomycetes</taxon>
        <taxon>Kitasatosporales</taxon>
        <taxon>Streptomycetaceae</taxon>
        <taxon>Streptomyces</taxon>
    </lineage>
</organism>
<gene>
    <name evidence="2" type="ORF">BIV23_41560</name>
</gene>
<dbReference type="Proteomes" id="UP000179642">
    <property type="component" value="Unassembled WGS sequence"/>
</dbReference>
<evidence type="ECO:0000313" key="2">
    <source>
        <dbReference type="EMBL" id="OIJ89405.1"/>
    </source>
</evidence>
<feature type="transmembrane region" description="Helical" evidence="1">
    <location>
        <begin position="12"/>
        <end position="31"/>
    </location>
</feature>
<keyword evidence="1" id="KW-0472">Membrane</keyword>
<reference evidence="2 3" key="1">
    <citation type="submission" date="2016-10" db="EMBL/GenBank/DDBJ databases">
        <title>Genome sequence of Streptomyces sp. MUSC 1.</title>
        <authorList>
            <person name="Lee L.-H."/>
            <person name="Ser H.-L."/>
            <person name="Law J.W.-F."/>
        </authorList>
    </citation>
    <scope>NUCLEOTIDE SEQUENCE [LARGE SCALE GENOMIC DNA]</scope>
    <source>
        <strain evidence="2 3">MUSC 1</strain>
    </source>
</reference>
<proteinExistence type="predicted"/>
<name>A0A1S2P7I1_9ACTN</name>
<dbReference type="RefSeq" id="WP_071386193.1">
    <property type="nucleotide sequence ID" value="NZ_MLYO01000095.1"/>
</dbReference>
<keyword evidence="1" id="KW-0812">Transmembrane</keyword>
<keyword evidence="3" id="KW-1185">Reference proteome</keyword>
<keyword evidence="1" id="KW-1133">Transmembrane helix</keyword>
<comment type="caution">
    <text evidence="2">The sequence shown here is derived from an EMBL/GenBank/DDBJ whole genome shotgun (WGS) entry which is preliminary data.</text>
</comment>
<accession>A0A1S2P7I1</accession>
<dbReference type="EMBL" id="MLYO01000095">
    <property type="protein sequence ID" value="OIJ89405.1"/>
    <property type="molecule type" value="Genomic_DNA"/>
</dbReference>
<dbReference type="AlphaFoldDB" id="A0A1S2P7I1"/>
<sequence length="363" mass="39142">MKIFTSRRQRRVGWSVGGILLTLYIVAQTLYSTGVYASWRDQRSLDSACDGTLAQGGLGDALNSSHVRARGADGSEYLAACLINRPDTGRHGGALQLMLRWSDQSATSEALAPFSRNANGLQGQAAPLGNGWPGYVRYDGSAQVVVALDCQNNKNRALVAYGDLIQWPDDAKTTEPVLTGLGRVTTETAQKAAAKYGCQAQGGRQLTHVSLPSPNGKTAPQQLAQAQGSCVALRGLAGQASDAGTPDFVDYPADAHTPQVNCYLYTPAGKPGYGLYAYYGAVAKDFESVNLANRNDDYTLATARCPQSDQEAVFALYHLYDRDTDSHPVRHYSAPFAKFALKAFAEHEAKQRDCTDVRMMSRS</sequence>
<evidence type="ECO:0000256" key="1">
    <source>
        <dbReference type="SAM" id="Phobius"/>
    </source>
</evidence>
<protein>
    <submittedName>
        <fullName evidence="2">Uncharacterized protein</fullName>
    </submittedName>
</protein>
<dbReference type="OrthoDB" id="4111494at2"/>